<dbReference type="InterPro" id="IPR033116">
    <property type="entry name" value="TRYPSIN_SER"/>
</dbReference>
<dbReference type="Proteomes" id="UP000187429">
    <property type="component" value="Unassembled WGS sequence"/>
</dbReference>
<reference evidence="7" key="1">
    <citation type="submission" date="2017-01" db="EMBL/GenBank/DDBJ databases">
        <authorList>
            <person name="Wang Y."/>
            <person name="White M."/>
            <person name="Kvist S."/>
            <person name="Moncalvo J.-M."/>
        </authorList>
    </citation>
    <scope>NUCLEOTIDE SEQUENCE [LARGE SCALE GENOMIC DNA]</scope>
    <source>
        <strain evidence="7">ID-206-W2</strain>
    </source>
</reference>
<dbReference type="CDD" id="cd00190">
    <property type="entry name" value="Tryp_SPc"/>
    <property type="match status" value="1"/>
</dbReference>
<dbReference type="PROSITE" id="PS00135">
    <property type="entry name" value="TRYPSIN_SER"/>
    <property type="match status" value="1"/>
</dbReference>
<dbReference type="Pfam" id="PF00089">
    <property type="entry name" value="Trypsin"/>
    <property type="match status" value="1"/>
</dbReference>
<evidence type="ECO:0000256" key="2">
    <source>
        <dbReference type="ARBA" id="ARBA00023157"/>
    </source>
</evidence>
<comment type="caution">
    <text evidence="6">The sequence shown here is derived from an EMBL/GenBank/DDBJ whole genome shotgun (WGS) entry which is preliminary data.</text>
</comment>
<keyword evidence="7" id="KW-1185">Reference proteome</keyword>
<dbReference type="Gene3D" id="2.40.10.10">
    <property type="entry name" value="Trypsin-like serine proteases"/>
    <property type="match status" value="1"/>
</dbReference>
<comment type="similarity">
    <text evidence="1">Belongs to the peptidase S1 family.</text>
</comment>
<dbReference type="GO" id="GO:0006508">
    <property type="term" value="P:proteolysis"/>
    <property type="evidence" value="ECO:0007669"/>
    <property type="project" value="UniProtKB-KW"/>
</dbReference>
<dbReference type="InterPro" id="IPR001314">
    <property type="entry name" value="Peptidase_S1A"/>
</dbReference>
<dbReference type="PANTHER" id="PTHR24276:SF91">
    <property type="entry name" value="AT26814P-RELATED"/>
    <property type="match status" value="1"/>
</dbReference>
<gene>
    <name evidence="6" type="ORF">AYI69_g2425</name>
</gene>
<dbReference type="EMBL" id="LSSM01000710">
    <property type="protein sequence ID" value="OMJ28108.1"/>
    <property type="molecule type" value="Genomic_DNA"/>
</dbReference>
<dbReference type="PRINTS" id="PR00722">
    <property type="entry name" value="CHYMOTRYPSIN"/>
</dbReference>
<evidence type="ECO:0000256" key="1">
    <source>
        <dbReference type="ARBA" id="ARBA00007664"/>
    </source>
</evidence>
<dbReference type="PROSITE" id="PS00134">
    <property type="entry name" value="TRYPSIN_HIS"/>
    <property type="match status" value="1"/>
</dbReference>
<dbReference type="SMART" id="SM00020">
    <property type="entry name" value="Tryp_SPc"/>
    <property type="match status" value="1"/>
</dbReference>
<organism evidence="6 7">
    <name type="scientific">Smittium culicis</name>
    <dbReference type="NCBI Taxonomy" id="133412"/>
    <lineage>
        <taxon>Eukaryota</taxon>
        <taxon>Fungi</taxon>
        <taxon>Fungi incertae sedis</taxon>
        <taxon>Zoopagomycota</taxon>
        <taxon>Kickxellomycotina</taxon>
        <taxon>Harpellomycetes</taxon>
        <taxon>Harpellales</taxon>
        <taxon>Legeriomycetaceae</taxon>
        <taxon>Smittium</taxon>
    </lineage>
</organism>
<keyword evidence="2" id="KW-1015">Disulfide bond</keyword>
<proteinExistence type="inferred from homology"/>
<evidence type="ECO:0000313" key="6">
    <source>
        <dbReference type="EMBL" id="OMJ28108.1"/>
    </source>
</evidence>
<keyword evidence="3" id="KW-0720">Serine protease</keyword>
<evidence type="ECO:0000256" key="3">
    <source>
        <dbReference type="RuleBase" id="RU363034"/>
    </source>
</evidence>
<dbReference type="AlphaFoldDB" id="A0A1R1YMI1"/>
<dbReference type="PANTHER" id="PTHR24276">
    <property type="entry name" value="POLYSERASE-RELATED"/>
    <property type="match status" value="1"/>
</dbReference>
<keyword evidence="3" id="KW-0378">Hydrolase</keyword>
<sequence>MPKLLPLLSTLLTLSFSSAGTTMSTPASSSSTNTTNFQADFRIINGVQASLSLFPFAVFIYTDLGDTGSACGGSLIAPNVVLTAAHCLYDEKNPTPASSLAVSANSLFNIQNNSNIYSVSKAIPHPSYNPETAANDIGILILSKNTNVPSSSFAKIYDLPISNSLATAAAGWGVTSNASNSTVSQVLMTVPLVISSSSNCKSLNPNYTNNDGMAVCTMNQNSQDTCYGDSGGPLVYTGVSPYPLLGVTSFGNAPTAASTPSGEKPPCAATGGFGFYTHVYYFIDWIASTASLDKSNITYSSGNSTSLIDQKKSSNTNSLNINPAIPPLFTVLPTLLAVLSLL</sequence>
<keyword evidence="3 6" id="KW-0645">Protease</keyword>
<dbReference type="InterPro" id="IPR043504">
    <property type="entry name" value="Peptidase_S1_PA_chymotrypsin"/>
</dbReference>
<evidence type="ECO:0000313" key="7">
    <source>
        <dbReference type="Proteomes" id="UP000187429"/>
    </source>
</evidence>
<dbReference type="InterPro" id="IPR018114">
    <property type="entry name" value="TRYPSIN_HIS"/>
</dbReference>
<dbReference type="SUPFAM" id="SSF50494">
    <property type="entry name" value="Trypsin-like serine proteases"/>
    <property type="match status" value="1"/>
</dbReference>
<dbReference type="InterPro" id="IPR009003">
    <property type="entry name" value="Peptidase_S1_PA"/>
</dbReference>
<accession>A0A1R1YMI1</accession>
<dbReference type="PROSITE" id="PS50240">
    <property type="entry name" value="TRYPSIN_DOM"/>
    <property type="match status" value="1"/>
</dbReference>
<dbReference type="OrthoDB" id="6380398at2759"/>
<dbReference type="FunFam" id="2.40.10.10:FF:000068">
    <property type="entry name" value="transmembrane protease serine 2"/>
    <property type="match status" value="1"/>
</dbReference>
<name>A0A1R1YMI1_9FUNG</name>
<feature type="chain" id="PRO_5013362969" evidence="4">
    <location>
        <begin position="20"/>
        <end position="342"/>
    </location>
</feature>
<feature type="domain" description="Peptidase S1" evidence="5">
    <location>
        <begin position="43"/>
        <end position="291"/>
    </location>
</feature>
<evidence type="ECO:0000259" key="5">
    <source>
        <dbReference type="PROSITE" id="PS50240"/>
    </source>
</evidence>
<protein>
    <submittedName>
        <fullName evidence="6">Serine protease 55</fullName>
    </submittedName>
</protein>
<dbReference type="GO" id="GO:0004252">
    <property type="term" value="F:serine-type endopeptidase activity"/>
    <property type="evidence" value="ECO:0007669"/>
    <property type="project" value="InterPro"/>
</dbReference>
<dbReference type="InterPro" id="IPR050430">
    <property type="entry name" value="Peptidase_S1"/>
</dbReference>
<dbReference type="InterPro" id="IPR001254">
    <property type="entry name" value="Trypsin_dom"/>
</dbReference>
<feature type="signal peptide" evidence="4">
    <location>
        <begin position="1"/>
        <end position="19"/>
    </location>
</feature>
<evidence type="ECO:0000256" key="4">
    <source>
        <dbReference type="SAM" id="SignalP"/>
    </source>
</evidence>
<keyword evidence="4" id="KW-0732">Signal</keyword>